<dbReference type="OrthoDB" id="10261522at2759"/>
<organism evidence="2 3">
    <name type="scientific">Muraenolepis orangiensis</name>
    <name type="common">Patagonian moray cod</name>
    <dbReference type="NCBI Taxonomy" id="630683"/>
    <lineage>
        <taxon>Eukaryota</taxon>
        <taxon>Metazoa</taxon>
        <taxon>Chordata</taxon>
        <taxon>Craniata</taxon>
        <taxon>Vertebrata</taxon>
        <taxon>Euteleostomi</taxon>
        <taxon>Actinopterygii</taxon>
        <taxon>Neopterygii</taxon>
        <taxon>Teleostei</taxon>
        <taxon>Neoteleostei</taxon>
        <taxon>Acanthomorphata</taxon>
        <taxon>Zeiogadaria</taxon>
        <taxon>Gadariae</taxon>
        <taxon>Gadiformes</taxon>
        <taxon>Muraenolepidoidei</taxon>
        <taxon>Muraenolepididae</taxon>
        <taxon>Muraenolepis</taxon>
    </lineage>
</organism>
<keyword evidence="3" id="KW-1185">Reference proteome</keyword>
<evidence type="ECO:0000313" key="2">
    <source>
        <dbReference type="EMBL" id="KAJ3586547.1"/>
    </source>
</evidence>
<feature type="domain" description="Nudix hydrolase" evidence="1">
    <location>
        <begin position="129"/>
        <end position="272"/>
    </location>
</feature>
<protein>
    <recommendedName>
        <fullName evidence="1">Nudix hydrolase domain-containing protein</fullName>
    </recommendedName>
</protein>
<dbReference type="CDD" id="cd03676">
    <property type="entry name" value="NUDIX_Tnr3_like"/>
    <property type="match status" value="1"/>
</dbReference>
<reference evidence="2" key="1">
    <citation type="submission" date="2022-07" db="EMBL/GenBank/DDBJ databases">
        <title>Chromosome-level genome of Muraenolepis orangiensis.</title>
        <authorList>
            <person name="Kim J."/>
        </authorList>
    </citation>
    <scope>NUCLEOTIDE SEQUENCE</scope>
    <source>
        <strain evidence="2">KU_S4_2022</strain>
        <tissue evidence="2">Muscle</tissue>
    </source>
</reference>
<dbReference type="InterPro" id="IPR031804">
    <property type="entry name" value="DUF4743"/>
</dbReference>
<evidence type="ECO:0000313" key="3">
    <source>
        <dbReference type="Proteomes" id="UP001148018"/>
    </source>
</evidence>
<dbReference type="SUPFAM" id="SSF55811">
    <property type="entry name" value="Nudix"/>
    <property type="match status" value="1"/>
</dbReference>
<dbReference type="EMBL" id="JANIIK010000117">
    <property type="protein sequence ID" value="KAJ3586547.1"/>
    <property type="molecule type" value="Genomic_DNA"/>
</dbReference>
<comment type="caution">
    <text evidence="2">The sequence shown here is derived from an EMBL/GenBank/DDBJ whole genome shotgun (WGS) entry which is preliminary data.</text>
</comment>
<dbReference type="GO" id="GO:0044715">
    <property type="term" value="F:8-oxo-dGDP phosphatase activity"/>
    <property type="evidence" value="ECO:0007669"/>
    <property type="project" value="TreeGrafter"/>
</dbReference>
<name>A0A9Q0DH50_9TELE</name>
<gene>
    <name evidence="2" type="ORF">NHX12_012944</name>
</gene>
<accession>A0A9Q0DH50</accession>
<dbReference type="Proteomes" id="UP001148018">
    <property type="component" value="Unassembled WGS sequence"/>
</dbReference>
<dbReference type="Gene3D" id="3.90.79.10">
    <property type="entry name" value="Nucleoside Triphosphate Pyrophosphohydrolase"/>
    <property type="match status" value="1"/>
</dbReference>
<dbReference type="AlphaFoldDB" id="A0A9Q0DH50"/>
<dbReference type="PANTHER" id="PTHR13622">
    <property type="entry name" value="THIAMIN PYROPHOSPHOKINASE"/>
    <property type="match status" value="1"/>
</dbReference>
<dbReference type="InterPro" id="IPR000086">
    <property type="entry name" value="NUDIX_hydrolase_dom"/>
</dbReference>
<dbReference type="InterPro" id="IPR015797">
    <property type="entry name" value="NUDIX_hydrolase-like_dom_sf"/>
</dbReference>
<sequence>MATAWSEKMLQLLRKMNNFHSPGSSRARCLRFEVADQQVGWILPQMASILKNFPDVFDPPHNGGISLSLSLDSHAKRSEVFDGVLQTLRRNDTLTCLKGWRDERYDIMARYCDTPLMSMERSATCLFGVRRYGVHINGYRRCDDGQLRMWLARRSATKETYPGLLDNLAAGGLAAGMSIGDTAVKECWEEACIPAAIAGMARPVSTVSYTYEDEEGVFPESQFVFDLELPADFQPSVGDGEVQEFYFLPMDEVKELLVSDDFKPNCALVVLDFLIRHSCIDPDTEPYYQEFVTGLHQTL</sequence>
<dbReference type="FunFam" id="3.90.79.10:FF:000019">
    <property type="entry name" value="Thiamin pyrophosphokinase, putative"/>
    <property type="match status" value="1"/>
</dbReference>
<dbReference type="Pfam" id="PF00293">
    <property type="entry name" value="NUDIX"/>
    <property type="match status" value="1"/>
</dbReference>
<dbReference type="PROSITE" id="PS51462">
    <property type="entry name" value="NUDIX"/>
    <property type="match status" value="1"/>
</dbReference>
<evidence type="ECO:0000259" key="1">
    <source>
        <dbReference type="PROSITE" id="PS51462"/>
    </source>
</evidence>
<dbReference type="PANTHER" id="PTHR13622:SF8">
    <property type="entry name" value="THIAMIN PYROPHOSPHOKINASE 1"/>
    <property type="match status" value="1"/>
</dbReference>
<proteinExistence type="predicted"/>
<dbReference type="Pfam" id="PF15916">
    <property type="entry name" value="DUF4743"/>
    <property type="match status" value="1"/>
</dbReference>